<organism evidence="3 4">
    <name type="scientific">Brassica napus</name>
    <name type="common">Rape</name>
    <dbReference type="NCBI Taxonomy" id="3708"/>
    <lineage>
        <taxon>Eukaryota</taxon>
        <taxon>Viridiplantae</taxon>
        <taxon>Streptophyta</taxon>
        <taxon>Embryophyta</taxon>
        <taxon>Tracheophyta</taxon>
        <taxon>Spermatophyta</taxon>
        <taxon>Magnoliopsida</taxon>
        <taxon>eudicotyledons</taxon>
        <taxon>Gunneridae</taxon>
        <taxon>Pentapetalae</taxon>
        <taxon>rosids</taxon>
        <taxon>malvids</taxon>
        <taxon>Brassicales</taxon>
        <taxon>Brassicaceae</taxon>
        <taxon>Brassiceae</taxon>
        <taxon>Brassica</taxon>
    </lineage>
</organism>
<protein>
    <submittedName>
        <fullName evidence="2">(rape) hypothetical protein</fullName>
    </submittedName>
    <submittedName>
        <fullName evidence="3">BnaA02g19660D protein</fullName>
    </submittedName>
</protein>
<gene>
    <name evidence="3" type="primary">BnaA02g19660D</name>
    <name evidence="2" type="ORF">DARMORV10_A02P23470.1</name>
    <name evidence="3" type="ORF">GSBRNA2T00064239001</name>
</gene>
<dbReference type="Gramene" id="CDY37604">
    <property type="protein sequence ID" value="CDY37604"/>
    <property type="gene ID" value="GSBRNA2T00064239001"/>
</dbReference>
<reference evidence="3 4" key="1">
    <citation type="journal article" date="2014" name="Science">
        <title>Plant genetics. Early allopolyploid evolution in the post-Neolithic Brassica napus oilseed genome.</title>
        <authorList>
            <person name="Chalhoub B."/>
            <person name="Denoeud F."/>
            <person name="Liu S."/>
            <person name="Parkin I.A."/>
            <person name="Tang H."/>
            <person name="Wang X."/>
            <person name="Chiquet J."/>
            <person name="Belcram H."/>
            <person name="Tong C."/>
            <person name="Samans B."/>
            <person name="Correa M."/>
            <person name="Da Silva C."/>
            <person name="Just J."/>
            <person name="Falentin C."/>
            <person name="Koh C.S."/>
            <person name="Le Clainche I."/>
            <person name="Bernard M."/>
            <person name="Bento P."/>
            <person name="Noel B."/>
            <person name="Labadie K."/>
            <person name="Alberti A."/>
            <person name="Charles M."/>
            <person name="Arnaud D."/>
            <person name="Guo H."/>
            <person name="Daviaud C."/>
            <person name="Alamery S."/>
            <person name="Jabbari K."/>
            <person name="Zhao M."/>
            <person name="Edger P.P."/>
            <person name="Chelaifa H."/>
            <person name="Tack D."/>
            <person name="Lassalle G."/>
            <person name="Mestiri I."/>
            <person name="Schnel N."/>
            <person name="Le Paslier M.C."/>
            <person name="Fan G."/>
            <person name="Renault V."/>
            <person name="Bayer P.E."/>
            <person name="Golicz A.A."/>
            <person name="Manoli S."/>
            <person name="Lee T.H."/>
            <person name="Thi V.H."/>
            <person name="Chalabi S."/>
            <person name="Hu Q."/>
            <person name="Fan C."/>
            <person name="Tollenaere R."/>
            <person name="Lu Y."/>
            <person name="Battail C."/>
            <person name="Shen J."/>
            <person name="Sidebottom C.H."/>
            <person name="Wang X."/>
            <person name="Canaguier A."/>
            <person name="Chauveau A."/>
            <person name="Berard A."/>
            <person name="Deniot G."/>
            <person name="Guan M."/>
            <person name="Liu Z."/>
            <person name="Sun F."/>
            <person name="Lim Y.P."/>
            <person name="Lyons E."/>
            <person name="Town C.D."/>
            <person name="Bancroft I."/>
            <person name="Wang X."/>
            <person name="Meng J."/>
            <person name="Ma J."/>
            <person name="Pires J.C."/>
            <person name="King G.J."/>
            <person name="Brunel D."/>
            <person name="Delourme R."/>
            <person name="Renard M."/>
            <person name="Aury J.M."/>
            <person name="Adams K.L."/>
            <person name="Batley J."/>
            <person name="Snowdon R.J."/>
            <person name="Tost J."/>
            <person name="Edwards D."/>
            <person name="Zhou Y."/>
            <person name="Hua W."/>
            <person name="Sharpe A.G."/>
            <person name="Paterson A.H."/>
            <person name="Guan C."/>
            <person name="Wincker P."/>
        </authorList>
    </citation>
    <scope>NUCLEOTIDE SEQUENCE [LARGE SCALE GENOMIC DNA]</scope>
    <source>
        <strain evidence="4">cv. Darmor-bzh</strain>
    </source>
</reference>
<name>A0A078HJZ7_BRANA</name>
<reference evidence="2" key="3">
    <citation type="submission" date="2021-01" db="EMBL/GenBank/DDBJ databases">
        <authorList>
            <consortium name="Genoscope - CEA"/>
            <person name="William W."/>
        </authorList>
    </citation>
    <scope>NUCLEOTIDE SEQUENCE</scope>
</reference>
<keyword evidence="4" id="KW-1185">Reference proteome</keyword>
<evidence type="ECO:0000313" key="4">
    <source>
        <dbReference type="Proteomes" id="UP000028999"/>
    </source>
</evidence>
<sequence length="72" mass="7809">MLSLSPPTFSHSSPRLPGSRQRPLAHGLASHGDDQEKELLRDVVGFLKSLGNYEKSGVPKGATTDFGDAFIW</sequence>
<dbReference type="EMBL" id="HG994356">
    <property type="protein sequence ID" value="CAF2141002.1"/>
    <property type="molecule type" value="Genomic_DNA"/>
</dbReference>
<reference evidence="3" key="2">
    <citation type="submission" date="2014-06" db="EMBL/GenBank/DDBJ databases">
        <authorList>
            <person name="Genoscope - CEA"/>
        </authorList>
    </citation>
    <scope>NUCLEOTIDE SEQUENCE</scope>
</reference>
<feature type="compositionally biased region" description="Polar residues" evidence="1">
    <location>
        <begin position="1"/>
        <end position="13"/>
    </location>
</feature>
<dbReference type="AlphaFoldDB" id="A0A078HJZ7"/>
<evidence type="ECO:0000313" key="2">
    <source>
        <dbReference type="EMBL" id="CAF2141002.1"/>
    </source>
</evidence>
<dbReference type="STRING" id="3708.A0A078HJZ7"/>
<dbReference type="EMBL" id="LK032403">
    <property type="protein sequence ID" value="CDY37604.1"/>
    <property type="molecule type" value="Genomic_DNA"/>
</dbReference>
<dbReference type="Proteomes" id="UP001295469">
    <property type="component" value="Chromosome A02"/>
</dbReference>
<evidence type="ECO:0000313" key="3">
    <source>
        <dbReference type="EMBL" id="CDY37604.1"/>
    </source>
</evidence>
<dbReference type="PaxDb" id="3708-A0A078HJZ7"/>
<accession>A0A078HJZ7</accession>
<proteinExistence type="predicted"/>
<dbReference type="Proteomes" id="UP000028999">
    <property type="component" value="Unassembled WGS sequence"/>
</dbReference>
<evidence type="ECO:0000256" key="1">
    <source>
        <dbReference type="SAM" id="MobiDB-lite"/>
    </source>
</evidence>
<feature type="region of interest" description="Disordered" evidence="1">
    <location>
        <begin position="1"/>
        <end position="33"/>
    </location>
</feature>